<organism evidence="4 5">
    <name type="scientific">Delitschia confertaspora ATCC 74209</name>
    <dbReference type="NCBI Taxonomy" id="1513339"/>
    <lineage>
        <taxon>Eukaryota</taxon>
        <taxon>Fungi</taxon>
        <taxon>Dikarya</taxon>
        <taxon>Ascomycota</taxon>
        <taxon>Pezizomycotina</taxon>
        <taxon>Dothideomycetes</taxon>
        <taxon>Pleosporomycetidae</taxon>
        <taxon>Pleosporales</taxon>
        <taxon>Delitschiaceae</taxon>
        <taxon>Delitschia</taxon>
    </lineage>
</organism>
<dbReference type="Proteomes" id="UP000799536">
    <property type="component" value="Unassembled WGS sequence"/>
</dbReference>
<dbReference type="SUPFAM" id="SSF51735">
    <property type="entry name" value="NAD(P)-binding Rossmann-fold domains"/>
    <property type="match status" value="1"/>
</dbReference>
<name>A0A9P4JBQ9_9PLEO</name>
<sequence>MTKTIVVMGGTGQQGGGVNVMLQTPSWKVSVIKRNTSSSKAKGLVSKGAEVVKADSDDEPSMKKAFEEEQQAMTIARAASMTAALEHFIWSTLPNTPKMTNGKAQVPHFDYKAKVDERIRKELPELAKKTSYLMFGEYPLNCVFYDFMKPFEVPGSGKHVFIYSTPSAVKIPWSGNMSVSGRIWVRQLLSHAPKSFGKYAVVVLSGKDAVYVQCSYEEYERVWGMGGRELGNQLKFGGLVEDCTVGYDVMGMDELEIKKEEVGGVRESFEGVRGML</sequence>
<dbReference type="GO" id="GO:0005634">
    <property type="term" value="C:nucleus"/>
    <property type="evidence" value="ECO:0007669"/>
    <property type="project" value="TreeGrafter"/>
</dbReference>
<gene>
    <name evidence="4" type="ORF">GQ43DRAFT_452507</name>
</gene>
<dbReference type="Pfam" id="PF05368">
    <property type="entry name" value="NmrA"/>
    <property type="match status" value="1"/>
</dbReference>
<dbReference type="PANTHER" id="PTHR42748">
    <property type="entry name" value="NITROGEN METABOLITE REPRESSION PROTEIN NMRA FAMILY MEMBER"/>
    <property type="match status" value="1"/>
</dbReference>
<dbReference type="Gene3D" id="3.40.50.720">
    <property type="entry name" value="NAD(P)-binding Rossmann-like Domain"/>
    <property type="match status" value="2"/>
</dbReference>
<comment type="similarity">
    <text evidence="1">Belongs to the NmrA-type oxidoreductase family.</text>
</comment>
<keyword evidence="5" id="KW-1185">Reference proteome</keyword>
<dbReference type="PANTHER" id="PTHR42748:SF28">
    <property type="entry name" value="NMRA-LIKE DOMAIN-CONTAINING PROTEIN"/>
    <property type="match status" value="1"/>
</dbReference>
<dbReference type="InterPro" id="IPR008030">
    <property type="entry name" value="NmrA-like"/>
</dbReference>
<dbReference type="InterPro" id="IPR051164">
    <property type="entry name" value="NmrA-like_oxidored"/>
</dbReference>
<evidence type="ECO:0000313" key="5">
    <source>
        <dbReference type="Proteomes" id="UP000799536"/>
    </source>
</evidence>
<evidence type="ECO:0000259" key="3">
    <source>
        <dbReference type="Pfam" id="PF05368"/>
    </source>
</evidence>
<evidence type="ECO:0000256" key="2">
    <source>
        <dbReference type="ARBA" id="ARBA00022857"/>
    </source>
</evidence>
<protein>
    <submittedName>
        <fullName evidence="4">NAD(P)-binding protein</fullName>
    </submittedName>
</protein>
<accession>A0A9P4JBQ9</accession>
<keyword evidence="2" id="KW-0521">NADP</keyword>
<dbReference type="InterPro" id="IPR036291">
    <property type="entry name" value="NAD(P)-bd_dom_sf"/>
</dbReference>
<evidence type="ECO:0000313" key="4">
    <source>
        <dbReference type="EMBL" id="KAF2196215.1"/>
    </source>
</evidence>
<reference evidence="4" key="1">
    <citation type="journal article" date="2020" name="Stud. Mycol.">
        <title>101 Dothideomycetes genomes: a test case for predicting lifestyles and emergence of pathogens.</title>
        <authorList>
            <person name="Haridas S."/>
            <person name="Albert R."/>
            <person name="Binder M."/>
            <person name="Bloem J."/>
            <person name="Labutti K."/>
            <person name="Salamov A."/>
            <person name="Andreopoulos B."/>
            <person name="Baker S."/>
            <person name="Barry K."/>
            <person name="Bills G."/>
            <person name="Bluhm B."/>
            <person name="Cannon C."/>
            <person name="Castanera R."/>
            <person name="Culley D."/>
            <person name="Daum C."/>
            <person name="Ezra D."/>
            <person name="Gonzalez J."/>
            <person name="Henrissat B."/>
            <person name="Kuo A."/>
            <person name="Liang C."/>
            <person name="Lipzen A."/>
            <person name="Lutzoni F."/>
            <person name="Magnuson J."/>
            <person name="Mondo S."/>
            <person name="Nolan M."/>
            <person name="Ohm R."/>
            <person name="Pangilinan J."/>
            <person name="Park H.-J."/>
            <person name="Ramirez L."/>
            <person name="Alfaro M."/>
            <person name="Sun H."/>
            <person name="Tritt A."/>
            <person name="Yoshinaga Y."/>
            <person name="Zwiers L.-H."/>
            <person name="Turgeon B."/>
            <person name="Goodwin S."/>
            <person name="Spatafora J."/>
            <person name="Crous P."/>
            <person name="Grigoriev I."/>
        </authorList>
    </citation>
    <scope>NUCLEOTIDE SEQUENCE</scope>
    <source>
        <strain evidence="4">ATCC 74209</strain>
    </source>
</reference>
<dbReference type="AlphaFoldDB" id="A0A9P4JBQ9"/>
<comment type="caution">
    <text evidence="4">The sequence shown here is derived from an EMBL/GenBank/DDBJ whole genome shotgun (WGS) entry which is preliminary data.</text>
</comment>
<dbReference type="OrthoDB" id="300709at2759"/>
<evidence type="ECO:0000256" key="1">
    <source>
        <dbReference type="ARBA" id="ARBA00006328"/>
    </source>
</evidence>
<dbReference type="EMBL" id="ML994443">
    <property type="protein sequence ID" value="KAF2196215.1"/>
    <property type="molecule type" value="Genomic_DNA"/>
</dbReference>
<proteinExistence type="inferred from homology"/>
<feature type="domain" description="NmrA-like" evidence="3">
    <location>
        <begin position="1"/>
        <end position="127"/>
    </location>
</feature>